<dbReference type="InterPro" id="IPR014729">
    <property type="entry name" value="Rossmann-like_a/b/a_fold"/>
</dbReference>
<reference evidence="2" key="2">
    <citation type="journal article" date="2014" name="ISME J.">
        <title>Microbial stratification in low pH oxic and suboxic macroscopic growths along an acid mine drainage.</title>
        <authorList>
            <person name="Mendez-Garcia C."/>
            <person name="Mesa V."/>
            <person name="Sprenger R.R."/>
            <person name="Richter M."/>
            <person name="Diez M.S."/>
            <person name="Solano J."/>
            <person name="Bargiela R."/>
            <person name="Golyshina O.V."/>
            <person name="Manteca A."/>
            <person name="Ramos J.L."/>
            <person name="Gallego J.R."/>
            <person name="Llorente I."/>
            <person name="Martins Dos Santos V.A."/>
            <person name="Jensen O.N."/>
            <person name="Pelaez A.I."/>
            <person name="Sanchez J."/>
            <person name="Ferrer M."/>
        </authorList>
    </citation>
    <scope>NUCLEOTIDE SEQUENCE</scope>
</reference>
<reference evidence="2" key="1">
    <citation type="submission" date="2013-08" db="EMBL/GenBank/DDBJ databases">
        <authorList>
            <person name="Mendez C."/>
            <person name="Richter M."/>
            <person name="Ferrer M."/>
            <person name="Sanchez J."/>
        </authorList>
    </citation>
    <scope>NUCLEOTIDE SEQUENCE</scope>
</reference>
<dbReference type="SMART" id="SM00981">
    <property type="entry name" value="THUMP"/>
    <property type="match status" value="1"/>
</dbReference>
<dbReference type="PROSITE" id="PS51165">
    <property type="entry name" value="THUMP"/>
    <property type="match status" value="1"/>
</dbReference>
<dbReference type="AlphaFoldDB" id="T0Z9Q0"/>
<dbReference type="Pfam" id="PF22025">
    <property type="entry name" value="ThiI_fer"/>
    <property type="match status" value="1"/>
</dbReference>
<organism evidence="2">
    <name type="scientific">mine drainage metagenome</name>
    <dbReference type="NCBI Taxonomy" id="410659"/>
    <lineage>
        <taxon>unclassified sequences</taxon>
        <taxon>metagenomes</taxon>
        <taxon>ecological metagenomes</taxon>
    </lineage>
</organism>
<protein>
    <submittedName>
        <fullName evidence="2">Thiamine biosynthesis/tRNA modification protein ThiI</fullName>
    </submittedName>
</protein>
<dbReference type="PANTHER" id="PTHR43209">
    <property type="entry name" value="TRNA SULFURTRANSFERASE"/>
    <property type="match status" value="1"/>
</dbReference>
<dbReference type="GO" id="GO:0005829">
    <property type="term" value="C:cytosol"/>
    <property type="evidence" value="ECO:0007669"/>
    <property type="project" value="TreeGrafter"/>
</dbReference>
<sequence>MSTLLLVRYGELALKSAPVRREFEAALRRNLLDQFLRAGLPARVRADHGHLYVEADDAQRAAPLVARVFGVTSVSLVHEIPTDRAQITAALLDLAAPRLPPGASFAVRARRTGQHPFTSQELARDLGGDVLDRFAPLGLRVDLERPDVELFVEVRGPRTYLYFDRIPGPGGLPLGVAGKLVAFVDGPRAALGAWLMMKRGCRVGLVVTAAGAPFADRVLVQYDPHVQRVAAPADPDAWIGAIGALAEETRADGVVLPIGVDAYPGVLNRWGDRVVFSPTIGLTDAEVEERWAIVAARAS</sequence>
<dbReference type="PANTHER" id="PTHR43209:SF1">
    <property type="entry name" value="TRNA SULFURTRANSFERASE"/>
    <property type="match status" value="1"/>
</dbReference>
<dbReference type="CDD" id="cd11716">
    <property type="entry name" value="THUMP_ThiI"/>
    <property type="match status" value="1"/>
</dbReference>
<dbReference type="Gene3D" id="3.30.2130.30">
    <property type="match status" value="1"/>
</dbReference>
<dbReference type="GO" id="GO:0003723">
    <property type="term" value="F:RNA binding"/>
    <property type="evidence" value="ECO:0007669"/>
    <property type="project" value="InterPro"/>
</dbReference>
<dbReference type="EMBL" id="AUZY01009530">
    <property type="protein sequence ID" value="EQD41763.1"/>
    <property type="molecule type" value="Genomic_DNA"/>
</dbReference>
<comment type="caution">
    <text evidence="2">The sequence shown here is derived from an EMBL/GenBank/DDBJ whole genome shotgun (WGS) entry which is preliminary data.</text>
</comment>
<dbReference type="InterPro" id="IPR049962">
    <property type="entry name" value="THUMP_ThiI"/>
</dbReference>
<dbReference type="Gene3D" id="3.40.50.620">
    <property type="entry name" value="HUPs"/>
    <property type="match status" value="1"/>
</dbReference>
<dbReference type="GO" id="GO:0052837">
    <property type="term" value="P:thiazole biosynthetic process"/>
    <property type="evidence" value="ECO:0007669"/>
    <property type="project" value="TreeGrafter"/>
</dbReference>
<dbReference type="InterPro" id="IPR054173">
    <property type="entry name" value="ThiI_fer"/>
</dbReference>
<dbReference type="Pfam" id="PF02926">
    <property type="entry name" value="THUMP"/>
    <property type="match status" value="1"/>
</dbReference>
<proteinExistence type="predicted"/>
<dbReference type="InterPro" id="IPR050102">
    <property type="entry name" value="tRNA_sulfurtransferase_ThiI"/>
</dbReference>
<dbReference type="SUPFAM" id="SSF143437">
    <property type="entry name" value="THUMP domain-like"/>
    <property type="match status" value="1"/>
</dbReference>
<accession>T0Z9Q0</accession>
<feature type="domain" description="THUMP" evidence="1">
    <location>
        <begin position="59"/>
        <end position="165"/>
    </location>
</feature>
<evidence type="ECO:0000313" key="2">
    <source>
        <dbReference type="EMBL" id="EQD41763.1"/>
    </source>
</evidence>
<dbReference type="InterPro" id="IPR004114">
    <property type="entry name" value="THUMP_dom"/>
</dbReference>
<dbReference type="GO" id="GO:0002937">
    <property type="term" value="P:tRNA 4-thiouridine biosynthesis"/>
    <property type="evidence" value="ECO:0007669"/>
    <property type="project" value="TreeGrafter"/>
</dbReference>
<evidence type="ECO:0000259" key="1">
    <source>
        <dbReference type="PROSITE" id="PS51165"/>
    </source>
</evidence>
<gene>
    <name evidence="2" type="ORF">B1B_14389</name>
</gene>
<name>T0Z9Q0_9ZZZZ</name>